<evidence type="ECO:0000256" key="1">
    <source>
        <dbReference type="SAM" id="MobiDB-lite"/>
    </source>
</evidence>
<evidence type="ECO:0000256" key="2">
    <source>
        <dbReference type="SAM" id="SignalP"/>
    </source>
</evidence>
<reference evidence="3" key="1">
    <citation type="journal article" date="2023" name="Mol. Phylogenet. Evol.">
        <title>Genome-scale phylogeny and comparative genomics of the fungal order Sordariales.</title>
        <authorList>
            <person name="Hensen N."/>
            <person name="Bonometti L."/>
            <person name="Westerberg I."/>
            <person name="Brannstrom I.O."/>
            <person name="Guillou S."/>
            <person name="Cros-Aarteil S."/>
            <person name="Calhoun S."/>
            <person name="Haridas S."/>
            <person name="Kuo A."/>
            <person name="Mondo S."/>
            <person name="Pangilinan J."/>
            <person name="Riley R."/>
            <person name="LaButti K."/>
            <person name="Andreopoulos B."/>
            <person name="Lipzen A."/>
            <person name="Chen C."/>
            <person name="Yan M."/>
            <person name="Daum C."/>
            <person name="Ng V."/>
            <person name="Clum A."/>
            <person name="Steindorff A."/>
            <person name="Ohm R.A."/>
            <person name="Martin F."/>
            <person name="Silar P."/>
            <person name="Natvig D.O."/>
            <person name="Lalanne C."/>
            <person name="Gautier V."/>
            <person name="Ament-Velasquez S.L."/>
            <person name="Kruys A."/>
            <person name="Hutchinson M.I."/>
            <person name="Powell A.J."/>
            <person name="Barry K."/>
            <person name="Miller A.N."/>
            <person name="Grigoriev I.V."/>
            <person name="Debuchy R."/>
            <person name="Gladieux P."/>
            <person name="Hiltunen Thoren M."/>
            <person name="Johannesson H."/>
        </authorList>
    </citation>
    <scope>NUCLEOTIDE SEQUENCE</scope>
    <source>
        <strain evidence="3">SMH4131-1</strain>
    </source>
</reference>
<keyword evidence="4" id="KW-1185">Reference proteome</keyword>
<accession>A0AAE0M6B3</accession>
<comment type="caution">
    <text evidence="3">The sequence shown here is derived from an EMBL/GenBank/DDBJ whole genome shotgun (WGS) entry which is preliminary data.</text>
</comment>
<keyword evidence="2" id="KW-0732">Signal</keyword>
<feature type="signal peptide" evidence="2">
    <location>
        <begin position="1"/>
        <end position="20"/>
    </location>
</feature>
<protein>
    <recommendedName>
        <fullName evidence="5">Secreted protein</fullName>
    </recommendedName>
</protein>
<evidence type="ECO:0008006" key="5">
    <source>
        <dbReference type="Google" id="ProtNLM"/>
    </source>
</evidence>
<feature type="chain" id="PRO_5042046251" description="Secreted protein" evidence="2">
    <location>
        <begin position="21"/>
        <end position="84"/>
    </location>
</feature>
<reference evidence="3" key="2">
    <citation type="submission" date="2023-06" db="EMBL/GenBank/DDBJ databases">
        <authorList>
            <consortium name="Lawrence Berkeley National Laboratory"/>
            <person name="Haridas S."/>
            <person name="Hensen N."/>
            <person name="Bonometti L."/>
            <person name="Westerberg I."/>
            <person name="Brannstrom I.O."/>
            <person name="Guillou S."/>
            <person name="Cros-Aarteil S."/>
            <person name="Calhoun S."/>
            <person name="Kuo A."/>
            <person name="Mondo S."/>
            <person name="Pangilinan J."/>
            <person name="Riley R."/>
            <person name="Labutti K."/>
            <person name="Andreopoulos B."/>
            <person name="Lipzen A."/>
            <person name="Chen C."/>
            <person name="Yanf M."/>
            <person name="Daum C."/>
            <person name="Ng V."/>
            <person name="Clum A."/>
            <person name="Steindorff A."/>
            <person name="Ohm R."/>
            <person name="Martin F."/>
            <person name="Silar P."/>
            <person name="Natvig D."/>
            <person name="Lalanne C."/>
            <person name="Gautier V."/>
            <person name="Ament-Velasquez S.L."/>
            <person name="Kruys A."/>
            <person name="Hutchinson M.I."/>
            <person name="Powell A.J."/>
            <person name="Barry K."/>
            <person name="Miller A.N."/>
            <person name="Grigoriev I.V."/>
            <person name="Debuchy R."/>
            <person name="Gladieux P."/>
            <person name="Thoren M.H."/>
            <person name="Johannesson H."/>
        </authorList>
    </citation>
    <scope>NUCLEOTIDE SEQUENCE</scope>
    <source>
        <strain evidence="3">SMH4131-1</strain>
    </source>
</reference>
<name>A0AAE0M6B3_9PEZI</name>
<evidence type="ECO:0000313" key="3">
    <source>
        <dbReference type="EMBL" id="KAK3321046.1"/>
    </source>
</evidence>
<feature type="region of interest" description="Disordered" evidence="1">
    <location>
        <begin position="64"/>
        <end position="84"/>
    </location>
</feature>
<dbReference type="AlphaFoldDB" id="A0AAE0M6B3"/>
<gene>
    <name evidence="3" type="ORF">B0T19DRAFT_256703</name>
</gene>
<dbReference type="EMBL" id="JAUEPO010000005">
    <property type="protein sequence ID" value="KAK3321046.1"/>
    <property type="molecule type" value="Genomic_DNA"/>
</dbReference>
<sequence>MFALLSLSSLLGSRPKQTAANQTEKKKKTTRITRYRVSFWDHHQCQGTKINLQNINGIFAISKTTHHHKKKVPTTSTAQASNPQ</sequence>
<proteinExistence type="predicted"/>
<evidence type="ECO:0000313" key="4">
    <source>
        <dbReference type="Proteomes" id="UP001286456"/>
    </source>
</evidence>
<dbReference type="Proteomes" id="UP001286456">
    <property type="component" value="Unassembled WGS sequence"/>
</dbReference>
<organism evidence="3 4">
    <name type="scientific">Cercophora scortea</name>
    <dbReference type="NCBI Taxonomy" id="314031"/>
    <lineage>
        <taxon>Eukaryota</taxon>
        <taxon>Fungi</taxon>
        <taxon>Dikarya</taxon>
        <taxon>Ascomycota</taxon>
        <taxon>Pezizomycotina</taxon>
        <taxon>Sordariomycetes</taxon>
        <taxon>Sordariomycetidae</taxon>
        <taxon>Sordariales</taxon>
        <taxon>Lasiosphaeriaceae</taxon>
        <taxon>Cercophora</taxon>
    </lineage>
</organism>